<protein>
    <submittedName>
        <fullName evidence="1">(apollo) hypothetical protein</fullName>
    </submittedName>
</protein>
<comment type="caution">
    <text evidence="1">The sequence shown here is derived from an EMBL/GenBank/DDBJ whole genome shotgun (WGS) entry which is preliminary data.</text>
</comment>
<accession>A0A8S3WY81</accession>
<name>A0A8S3WY81_PARAO</name>
<keyword evidence="2" id="KW-1185">Reference proteome</keyword>
<proteinExistence type="predicted"/>
<dbReference type="OrthoDB" id="7367179at2759"/>
<dbReference type="AlphaFoldDB" id="A0A8S3WY81"/>
<organism evidence="1 2">
    <name type="scientific">Parnassius apollo</name>
    <name type="common">Apollo butterfly</name>
    <name type="synonym">Papilio apollo</name>
    <dbReference type="NCBI Taxonomy" id="110799"/>
    <lineage>
        <taxon>Eukaryota</taxon>
        <taxon>Metazoa</taxon>
        <taxon>Ecdysozoa</taxon>
        <taxon>Arthropoda</taxon>
        <taxon>Hexapoda</taxon>
        <taxon>Insecta</taxon>
        <taxon>Pterygota</taxon>
        <taxon>Neoptera</taxon>
        <taxon>Endopterygota</taxon>
        <taxon>Lepidoptera</taxon>
        <taxon>Glossata</taxon>
        <taxon>Ditrysia</taxon>
        <taxon>Papilionoidea</taxon>
        <taxon>Papilionidae</taxon>
        <taxon>Parnassiinae</taxon>
        <taxon>Parnassini</taxon>
        <taxon>Parnassius</taxon>
        <taxon>Parnassius</taxon>
    </lineage>
</organism>
<evidence type="ECO:0000313" key="2">
    <source>
        <dbReference type="Proteomes" id="UP000691718"/>
    </source>
</evidence>
<dbReference type="Proteomes" id="UP000691718">
    <property type="component" value="Unassembled WGS sequence"/>
</dbReference>
<sequence length="142" mass="16916">MEQKLRNRREVYTPADYIPIIQSARQCPSPYETIICHSDDFYAFHPVYYKSIRPGNKIGNRYVNDVVAFQYTPNGIIHYKLCFQDEWAELPVRPKRLESLPDHPKLYTGPIPIEASKYTHLQELKELIPQDYRQFYENLVHK</sequence>
<gene>
    <name evidence="1" type="ORF">PAPOLLO_LOCUS11918</name>
</gene>
<evidence type="ECO:0000313" key="1">
    <source>
        <dbReference type="EMBL" id="CAG4990163.1"/>
    </source>
</evidence>
<reference evidence="1" key="1">
    <citation type="submission" date="2021-04" db="EMBL/GenBank/DDBJ databases">
        <authorList>
            <person name="Tunstrom K."/>
        </authorList>
    </citation>
    <scope>NUCLEOTIDE SEQUENCE</scope>
</reference>
<dbReference type="EMBL" id="CAJQZP010000863">
    <property type="protein sequence ID" value="CAG4990163.1"/>
    <property type="molecule type" value="Genomic_DNA"/>
</dbReference>